<dbReference type="EMBL" id="CP028519">
    <property type="protein sequence ID" value="AVY93340.1"/>
    <property type="molecule type" value="Genomic_DNA"/>
</dbReference>
<dbReference type="OrthoDB" id="1144014at2"/>
<accession>A0A2S0P7G7</accession>
<feature type="signal peptide" evidence="1">
    <location>
        <begin position="1"/>
        <end position="19"/>
    </location>
</feature>
<evidence type="ECO:0000313" key="2">
    <source>
        <dbReference type="EMBL" id="AVY93340.1"/>
    </source>
</evidence>
<dbReference type="Proteomes" id="UP000244173">
    <property type="component" value="Chromosome"/>
</dbReference>
<gene>
    <name evidence="2" type="ORF">DAI18_04225</name>
</gene>
<evidence type="ECO:0000313" key="3">
    <source>
        <dbReference type="Proteomes" id="UP000244173"/>
    </source>
</evidence>
<sequence length="190" mass="21325">MRRLLSLSLLLLLPLLVQAQNVTWYISPGRSLAFIKPACSEEDLLRDYGNWNVERTTIPLDGASVPATVLFPHDDAKRVVLLWHDDAARRQLKAAILRGNHSFWRLPGNVTLGTPYRKLVETNARPVGVSAFGEQGGVQVSDWQNGQFARFGRFLDVRLDGYPAAPVNGKSRPLTHNTINEIRVFFPEPK</sequence>
<protein>
    <submittedName>
        <fullName evidence="2">Uncharacterized protein</fullName>
    </submittedName>
</protein>
<proteinExistence type="predicted"/>
<dbReference type="RefSeq" id="WP_107888812.1">
    <property type="nucleotide sequence ID" value="NZ_CP028519.1"/>
</dbReference>
<name>A0A2S0P7G7_9NEIS</name>
<dbReference type="AlphaFoldDB" id="A0A2S0P7G7"/>
<feature type="chain" id="PRO_5015696463" evidence="1">
    <location>
        <begin position="20"/>
        <end position="190"/>
    </location>
</feature>
<keyword evidence="1" id="KW-0732">Signal</keyword>
<dbReference type="STRING" id="1122240.GCA_000620105_00586"/>
<keyword evidence="3" id="KW-1185">Reference proteome</keyword>
<reference evidence="2 3" key="1">
    <citation type="submission" date="2018-04" db="EMBL/GenBank/DDBJ databases">
        <title>Denitrifier Microvirgula.</title>
        <authorList>
            <person name="Anderson E."/>
            <person name="Jang J."/>
            <person name="Ishii S."/>
        </authorList>
    </citation>
    <scope>NUCLEOTIDE SEQUENCE [LARGE SCALE GENOMIC DNA]</scope>
    <source>
        <strain evidence="2 3">BE2.4</strain>
    </source>
</reference>
<dbReference type="KEGG" id="maer:DAI18_04225"/>
<evidence type="ECO:0000256" key="1">
    <source>
        <dbReference type="SAM" id="SignalP"/>
    </source>
</evidence>
<organism evidence="2 3">
    <name type="scientific">Microvirgula aerodenitrificans</name>
    <dbReference type="NCBI Taxonomy" id="57480"/>
    <lineage>
        <taxon>Bacteria</taxon>
        <taxon>Pseudomonadati</taxon>
        <taxon>Pseudomonadota</taxon>
        <taxon>Betaproteobacteria</taxon>
        <taxon>Neisseriales</taxon>
        <taxon>Aquaspirillaceae</taxon>
        <taxon>Microvirgula</taxon>
    </lineage>
</organism>